<sequence>MFISFGFAALLSFFVSILLIGGIMVLIFLVQFPRIEWLSFLSGDLKMLAINASALFMGIVLFMSGTVLYGYLQPPYSIIMSPDRIEFSKWGRRYDIAFDELIGVEQRFVIRPFAFYWLKEYLLYTPEHVSKLPLRYIEGHYKVEDRLLERNKGLNNRRLEALKATAQLQKGTDSSDRLILTYSTIKFQQIIVDYEHNQIIFSEKKQLLANQIRKIIVNCKVSRENGGGREITFQQQDGSSHTVKMKNYAFSDEEWFTLLKNLHIAAYKLNIPLEVDIPPNRPLYIFSPNKK</sequence>
<feature type="transmembrane region" description="Helical" evidence="1">
    <location>
        <begin position="50"/>
        <end position="72"/>
    </location>
</feature>
<dbReference type="EMBL" id="JACSPV010000054">
    <property type="protein sequence ID" value="MBD8007331.1"/>
    <property type="molecule type" value="Genomic_DNA"/>
</dbReference>
<accession>A0ABR8VS06</accession>
<name>A0ABR8VS06_9BACI</name>
<proteinExistence type="predicted"/>
<evidence type="ECO:0000313" key="3">
    <source>
        <dbReference type="Proteomes" id="UP000648182"/>
    </source>
</evidence>
<organism evidence="2 3">
    <name type="scientific">Bacillus norwichensis</name>
    <dbReference type="NCBI Taxonomy" id="2762217"/>
    <lineage>
        <taxon>Bacteria</taxon>
        <taxon>Bacillati</taxon>
        <taxon>Bacillota</taxon>
        <taxon>Bacilli</taxon>
        <taxon>Bacillales</taxon>
        <taxon>Bacillaceae</taxon>
        <taxon>Bacillus</taxon>
    </lineage>
</organism>
<keyword evidence="1" id="KW-0472">Membrane</keyword>
<reference evidence="2 3" key="1">
    <citation type="submission" date="2020-08" db="EMBL/GenBank/DDBJ databases">
        <title>A Genomic Blueprint of the Chicken Gut Microbiome.</title>
        <authorList>
            <person name="Gilroy R."/>
            <person name="Ravi A."/>
            <person name="Getino M."/>
            <person name="Pursley I."/>
            <person name="Horton D.L."/>
            <person name="Alikhan N.-F."/>
            <person name="Baker D."/>
            <person name="Gharbi K."/>
            <person name="Hall N."/>
            <person name="Watson M."/>
            <person name="Adriaenssens E.M."/>
            <person name="Foster-Nyarko E."/>
            <person name="Jarju S."/>
            <person name="Secka A."/>
            <person name="Antonio M."/>
            <person name="Oren A."/>
            <person name="Chaudhuri R."/>
            <person name="La Ragione R.M."/>
            <person name="Hildebrand F."/>
            <person name="Pallen M.J."/>
        </authorList>
    </citation>
    <scope>NUCLEOTIDE SEQUENCE [LARGE SCALE GENOMIC DNA]</scope>
    <source>
        <strain evidence="2 3">Sa1BUA2</strain>
    </source>
</reference>
<keyword evidence="1" id="KW-0812">Transmembrane</keyword>
<keyword evidence="3" id="KW-1185">Reference proteome</keyword>
<feature type="transmembrane region" description="Helical" evidence="1">
    <location>
        <begin position="7"/>
        <end position="30"/>
    </location>
</feature>
<evidence type="ECO:0000256" key="1">
    <source>
        <dbReference type="SAM" id="Phobius"/>
    </source>
</evidence>
<comment type="caution">
    <text evidence="2">The sequence shown here is derived from an EMBL/GenBank/DDBJ whole genome shotgun (WGS) entry which is preliminary data.</text>
</comment>
<protein>
    <recommendedName>
        <fullName evidence="4">Band 7 domain-containing protein</fullName>
    </recommendedName>
</protein>
<keyword evidence="1" id="KW-1133">Transmembrane helix</keyword>
<gene>
    <name evidence="2" type="ORF">H9631_19900</name>
</gene>
<evidence type="ECO:0008006" key="4">
    <source>
        <dbReference type="Google" id="ProtNLM"/>
    </source>
</evidence>
<evidence type="ECO:0000313" key="2">
    <source>
        <dbReference type="EMBL" id="MBD8007331.1"/>
    </source>
</evidence>
<dbReference type="Proteomes" id="UP000648182">
    <property type="component" value="Unassembled WGS sequence"/>
</dbReference>